<dbReference type="PROSITE" id="PS50024">
    <property type="entry name" value="SEA"/>
    <property type="match status" value="1"/>
</dbReference>
<dbReference type="GO" id="GO:0007189">
    <property type="term" value="P:adenylate cyclase-activating G protein-coupled receptor signaling pathway"/>
    <property type="evidence" value="ECO:0007669"/>
    <property type="project" value="TreeGrafter"/>
</dbReference>
<reference evidence="4" key="1">
    <citation type="submission" date="2018-06" db="EMBL/GenBank/DDBJ databases">
        <title>Genome assembly of Danube salmon.</title>
        <authorList>
            <person name="Macqueen D.J."/>
            <person name="Gundappa M.K."/>
        </authorList>
    </citation>
    <scope>NUCLEOTIDE SEQUENCE [LARGE SCALE GENOMIC DNA]</scope>
</reference>
<dbReference type="PANTHER" id="PTHR45813">
    <property type="entry name" value="IG-LIKE DOMAIN-CONTAINING PROTEIN"/>
    <property type="match status" value="1"/>
</dbReference>
<feature type="domain" description="SEA" evidence="1">
    <location>
        <begin position="1"/>
        <end position="108"/>
    </location>
</feature>
<dbReference type="AlphaFoldDB" id="A0A4W5K151"/>
<dbReference type="InterPro" id="IPR013783">
    <property type="entry name" value="Ig-like_fold"/>
</dbReference>
<dbReference type="Ensembl" id="ENSHHUT00000004252.1">
    <property type="protein sequence ID" value="ENSHHUP00000004120.1"/>
    <property type="gene ID" value="ENSHHUG00000002584.1"/>
</dbReference>
<evidence type="ECO:0000313" key="4">
    <source>
        <dbReference type="Proteomes" id="UP000314982"/>
    </source>
</evidence>
<dbReference type="Proteomes" id="UP000314982">
    <property type="component" value="Unassembled WGS sequence"/>
</dbReference>
<dbReference type="SUPFAM" id="SSF48726">
    <property type="entry name" value="Immunoglobulin"/>
    <property type="match status" value="1"/>
</dbReference>
<evidence type="ECO:0000259" key="1">
    <source>
        <dbReference type="PROSITE" id="PS50024"/>
    </source>
</evidence>
<dbReference type="PROSITE" id="PS50835">
    <property type="entry name" value="IG_LIKE"/>
    <property type="match status" value="1"/>
</dbReference>
<dbReference type="PANTHER" id="PTHR45813:SF1">
    <property type="entry name" value="ADHESION G PROTEIN-COUPLED RECEPTOR F4"/>
    <property type="match status" value="1"/>
</dbReference>
<evidence type="ECO:0000259" key="2">
    <source>
        <dbReference type="PROSITE" id="PS50835"/>
    </source>
</evidence>
<dbReference type="Pfam" id="PF01390">
    <property type="entry name" value="SEA"/>
    <property type="match status" value="1"/>
</dbReference>
<dbReference type="Pfam" id="PF07679">
    <property type="entry name" value="I-set"/>
    <property type="match status" value="1"/>
</dbReference>
<name>A0A4W5K151_9TELE</name>
<reference evidence="3" key="3">
    <citation type="submission" date="2025-09" db="UniProtKB">
        <authorList>
            <consortium name="Ensembl"/>
        </authorList>
    </citation>
    <scope>IDENTIFICATION</scope>
</reference>
<dbReference type="InterPro" id="IPR013098">
    <property type="entry name" value="Ig_I-set"/>
</dbReference>
<dbReference type="Gene3D" id="3.30.70.960">
    <property type="entry name" value="SEA domain"/>
    <property type="match status" value="1"/>
</dbReference>
<dbReference type="InterPro" id="IPR007110">
    <property type="entry name" value="Ig-like_dom"/>
</dbReference>
<sequence>MSFRINEDFTSDLLNENSVKYKKYKGDIEPVIQDQYRKNMLGFISAALTRFSPGSVIANFDVRTTAADPNTISKANAGLATSLPDVYKVDNSSFNIIYNSNTVLSYKPTTIYSGGTMTLECGPPPDSVKMGTIKKVEWKRNGKVITSTGRFTIDTHDLASQKAKLDIRTVIADDKGKYECTLKSDEIYFYQTGQIDIKEAPIIQMKTEINTLCEVEKIHPLECCVQTPYKLMWKGVELTPSKC</sequence>
<dbReference type="InterPro" id="IPR036179">
    <property type="entry name" value="Ig-like_dom_sf"/>
</dbReference>
<dbReference type="Gene3D" id="2.60.40.10">
    <property type="entry name" value="Immunoglobulins"/>
    <property type="match status" value="1"/>
</dbReference>
<evidence type="ECO:0000313" key="3">
    <source>
        <dbReference type="Ensembl" id="ENSHHUP00000004120.1"/>
    </source>
</evidence>
<accession>A0A4W5K151</accession>
<dbReference type="InterPro" id="IPR000082">
    <property type="entry name" value="SEA_dom"/>
</dbReference>
<feature type="domain" description="Ig-like" evidence="2">
    <location>
        <begin position="84"/>
        <end position="196"/>
    </location>
</feature>
<protein>
    <recommendedName>
        <fullName evidence="5">Ig-like domain-containing protein</fullName>
    </recommendedName>
</protein>
<dbReference type="InterPro" id="IPR051587">
    <property type="entry name" value="Adhesion_GPCR"/>
</dbReference>
<evidence type="ECO:0008006" key="5">
    <source>
        <dbReference type="Google" id="ProtNLM"/>
    </source>
</evidence>
<dbReference type="SUPFAM" id="SSF82671">
    <property type="entry name" value="SEA domain"/>
    <property type="match status" value="1"/>
</dbReference>
<keyword evidence="4" id="KW-1185">Reference proteome</keyword>
<proteinExistence type="predicted"/>
<dbReference type="STRING" id="62062.ENSHHUP00000004120"/>
<dbReference type="InterPro" id="IPR036364">
    <property type="entry name" value="SEA_dom_sf"/>
</dbReference>
<reference evidence="3" key="2">
    <citation type="submission" date="2025-08" db="UniProtKB">
        <authorList>
            <consortium name="Ensembl"/>
        </authorList>
    </citation>
    <scope>IDENTIFICATION</scope>
</reference>
<dbReference type="GO" id="GO:0004930">
    <property type="term" value="F:G protein-coupled receptor activity"/>
    <property type="evidence" value="ECO:0007669"/>
    <property type="project" value="TreeGrafter"/>
</dbReference>
<organism evidence="3 4">
    <name type="scientific">Hucho hucho</name>
    <name type="common">huchen</name>
    <dbReference type="NCBI Taxonomy" id="62062"/>
    <lineage>
        <taxon>Eukaryota</taxon>
        <taxon>Metazoa</taxon>
        <taxon>Chordata</taxon>
        <taxon>Craniata</taxon>
        <taxon>Vertebrata</taxon>
        <taxon>Euteleostomi</taxon>
        <taxon>Actinopterygii</taxon>
        <taxon>Neopterygii</taxon>
        <taxon>Teleostei</taxon>
        <taxon>Protacanthopterygii</taxon>
        <taxon>Salmoniformes</taxon>
        <taxon>Salmonidae</taxon>
        <taxon>Salmoninae</taxon>
        <taxon>Hucho</taxon>
    </lineage>
</organism>